<dbReference type="GeneID" id="34758642"/>
<dbReference type="InterPro" id="IPR005185">
    <property type="entry name" value="YccF"/>
</dbReference>
<dbReference type="InterPro" id="IPR031308">
    <property type="entry name" value="UCP028777"/>
</dbReference>
<dbReference type="PANTHER" id="PTHR42903">
    <property type="entry name" value="INNER MEMBRANE PROTEIN YCCF"/>
    <property type="match status" value="1"/>
</dbReference>
<keyword evidence="1" id="KW-1133">Transmembrane helix</keyword>
<dbReference type="AlphaFoldDB" id="A0A1D3ULS7"/>
<dbReference type="OrthoDB" id="9790567at2"/>
<dbReference type="EMBL" id="FMMM01000048">
    <property type="protein sequence ID" value="SCQ21033.1"/>
    <property type="molecule type" value="Genomic_DNA"/>
</dbReference>
<organism evidence="4 5">
    <name type="scientific">Tannerella forsythia</name>
    <name type="common">Bacteroides forsythus</name>
    <dbReference type="NCBI Taxonomy" id="28112"/>
    <lineage>
        <taxon>Bacteria</taxon>
        <taxon>Pseudomonadati</taxon>
        <taxon>Bacteroidota</taxon>
        <taxon>Bacteroidia</taxon>
        <taxon>Bacteroidales</taxon>
        <taxon>Tannerellaceae</taxon>
        <taxon>Tannerella</taxon>
    </lineage>
</organism>
<evidence type="ECO:0000313" key="5">
    <source>
        <dbReference type="Proteomes" id="UP000182057"/>
    </source>
</evidence>
<evidence type="ECO:0000313" key="3">
    <source>
        <dbReference type="EMBL" id="PDP44111.1"/>
    </source>
</evidence>
<proteinExistence type="predicted"/>
<evidence type="ECO:0000313" key="4">
    <source>
        <dbReference type="EMBL" id="SCQ21033.1"/>
    </source>
</evidence>
<feature type="transmembrane region" description="Helical" evidence="1">
    <location>
        <begin position="7"/>
        <end position="39"/>
    </location>
</feature>
<dbReference type="Pfam" id="PF03733">
    <property type="entry name" value="YccF"/>
    <property type="match status" value="2"/>
</dbReference>
<dbReference type="PIRSF" id="PIRSF028777">
    <property type="entry name" value="UCP028777"/>
    <property type="match status" value="1"/>
</dbReference>
<feature type="domain" description="Inner membrane component" evidence="2">
    <location>
        <begin position="4"/>
        <end position="54"/>
    </location>
</feature>
<reference evidence="4 5" key="1">
    <citation type="submission" date="2016-09" db="EMBL/GenBank/DDBJ databases">
        <authorList>
            <person name="Capua I."/>
            <person name="De Benedictis P."/>
            <person name="Joannis T."/>
            <person name="Lombin L.H."/>
            <person name="Cattoli G."/>
        </authorList>
    </citation>
    <scope>NUCLEOTIDE SEQUENCE [LARGE SCALE GENOMIC DNA]</scope>
    <source>
        <strain evidence="4 5">UB20</strain>
    </source>
</reference>
<dbReference type="NCBIfam" id="NF008740">
    <property type="entry name" value="PRK11770.1-2"/>
    <property type="match status" value="1"/>
</dbReference>
<feature type="transmembrane region" description="Helical" evidence="1">
    <location>
        <begin position="72"/>
        <end position="98"/>
    </location>
</feature>
<dbReference type="GO" id="GO:0005886">
    <property type="term" value="C:plasma membrane"/>
    <property type="evidence" value="ECO:0007669"/>
    <property type="project" value="TreeGrafter"/>
</dbReference>
<evidence type="ECO:0000259" key="2">
    <source>
        <dbReference type="Pfam" id="PF03733"/>
    </source>
</evidence>
<evidence type="ECO:0000256" key="1">
    <source>
        <dbReference type="SAM" id="Phobius"/>
    </source>
</evidence>
<protein>
    <submittedName>
        <fullName evidence="4">Inner membrane protein YccF</fullName>
    </submittedName>
    <submittedName>
        <fullName evidence="3">YccF family protein</fullName>
    </submittedName>
</protein>
<dbReference type="RefSeq" id="WP_014224809.1">
    <property type="nucleotide sequence ID" value="NZ_CAJPTF010000021.1"/>
</dbReference>
<dbReference type="Proteomes" id="UP000219259">
    <property type="component" value="Unassembled WGS sequence"/>
</dbReference>
<reference evidence="3 6" key="2">
    <citation type="submission" date="2017-09" db="EMBL/GenBank/DDBJ databases">
        <title>Phase variable restriction modification systems are present in the genome sequences of periodontal pathogens Prevotella intermedia, Tannerella forsythia and Porphyromonas gingivalis.</title>
        <authorList>
            <person name="Haigh R.D."/>
            <person name="Crawford L."/>
            <person name="Ralph J."/>
            <person name="Wanford J."/>
            <person name="Vartoukian S.R."/>
            <person name="Hijazib K."/>
            <person name="Wade W."/>
            <person name="Oggioni M.R."/>
        </authorList>
    </citation>
    <scope>NUCLEOTIDE SEQUENCE [LARGE SCALE GENOMIC DNA]</scope>
    <source>
        <strain evidence="3 6">WW11663</strain>
    </source>
</reference>
<dbReference type="PANTHER" id="PTHR42903:SF1">
    <property type="entry name" value="INNER MEMBRANE PROTEIN YCCF"/>
    <property type="match status" value="1"/>
</dbReference>
<name>A0A1D3ULS7_TANFO</name>
<dbReference type="Proteomes" id="UP000182057">
    <property type="component" value="Unassembled WGS sequence"/>
</dbReference>
<feature type="domain" description="Inner membrane component" evidence="2">
    <location>
        <begin position="69"/>
        <end position="119"/>
    </location>
</feature>
<sequence length="122" mass="13205">MKILGNLIWLICGGLLAAIEYLLASFLMIITIIGIPFGLQTLKLSALMLWPFGRRVVDQGGSSGCLSVIMNILWICFGGLGICLTHLFFGMLLCLTLIGIPFGKQHFKLAGLALTPFGKHVV</sequence>
<gene>
    <name evidence="4" type="primary">yccF</name>
    <name evidence="3" type="ORF">CLI86_05425</name>
    <name evidence="4" type="ORF">TFUB20_01234</name>
</gene>
<keyword evidence="1" id="KW-0472">Membrane</keyword>
<keyword evidence="1" id="KW-0812">Transmembrane</keyword>
<dbReference type="EMBL" id="NSLJ01000010">
    <property type="protein sequence ID" value="PDP44111.1"/>
    <property type="molecule type" value="Genomic_DNA"/>
</dbReference>
<dbReference type="InterPro" id="IPR052937">
    <property type="entry name" value="Inner_membrane_protein"/>
</dbReference>
<dbReference type="OMA" id="GVYALWP"/>
<evidence type="ECO:0000313" key="6">
    <source>
        <dbReference type="Proteomes" id="UP000219259"/>
    </source>
</evidence>
<accession>A0A1D3ULS7</accession>